<dbReference type="Proteomes" id="UP000034617">
    <property type="component" value="Unassembled WGS sequence"/>
</dbReference>
<evidence type="ECO:0000313" key="2">
    <source>
        <dbReference type="EMBL" id="KKT35011.1"/>
    </source>
</evidence>
<dbReference type="CDD" id="cd07344">
    <property type="entry name" value="M48_yhfN_like"/>
    <property type="match status" value="1"/>
</dbReference>
<dbReference type="Pfam" id="PF01863">
    <property type="entry name" value="YgjP-like"/>
    <property type="match status" value="1"/>
</dbReference>
<dbReference type="InterPro" id="IPR002725">
    <property type="entry name" value="YgjP-like_metallopeptidase"/>
</dbReference>
<organism evidence="2 3">
    <name type="scientific">Candidatus Gottesmanbacteria bacterium GW2011_GWB1_44_11c</name>
    <dbReference type="NCBI Taxonomy" id="1618447"/>
    <lineage>
        <taxon>Bacteria</taxon>
        <taxon>Candidatus Gottesmaniibacteriota</taxon>
    </lineage>
</organism>
<evidence type="ECO:0000313" key="3">
    <source>
        <dbReference type="Proteomes" id="UP000034617"/>
    </source>
</evidence>
<sequence>MVNFNYKVVRNRRRRFSSSISITPERGVVVSVPKWVSLGAIEKMVEEKAAWIRKTLARIGTQPRPKAKQYVDGEKHLYFGEEYPLAVIPATGIATPRLQFLYNRFEAKVPAHHPPHKQRKGLEEAVLRWYLDNGQRIITEKVNFFTKLLNISYNRIVLKKVSSIWGSCSRKNNLNFNRKLIMAPHKIVDYVVIHEVCHLIHHHHRQSFWDLVKSLDPDYKMHIKWLKANHHLLTI</sequence>
<protein>
    <submittedName>
        <fullName evidence="2">Putative metal-dependent hydrolase</fullName>
    </submittedName>
</protein>
<comment type="caution">
    <text evidence="2">The sequence shown here is derived from an EMBL/GenBank/DDBJ whole genome shotgun (WGS) entry which is preliminary data.</text>
</comment>
<feature type="domain" description="YgjP-like metallopeptidase" evidence="1">
    <location>
        <begin position="19"/>
        <end position="228"/>
    </location>
</feature>
<proteinExistence type="predicted"/>
<reference evidence="2 3" key="1">
    <citation type="journal article" date="2015" name="Nature">
        <title>rRNA introns, odd ribosomes, and small enigmatic genomes across a large radiation of phyla.</title>
        <authorList>
            <person name="Brown C.T."/>
            <person name="Hug L.A."/>
            <person name="Thomas B.C."/>
            <person name="Sharon I."/>
            <person name="Castelle C.J."/>
            <person name="Singh A."/>
            <person name="Wilkins M.J."/>
            <person name="Williams K.H."/>
            <person name="Banfield J.F."/>
        </authorList>
    </citation>
    <scope>NUCLEOTIDE SEQUENCE [LARGE SCALE GENOMIC DNA]</scope>
</reference>
<dbReference type="EMBL" id="LCHM01000061">
    <property type="protein sequence ID" value="KKT35011.1"/>
    <property type="molecule type" value="Genomic_DNA"/>
</dbReference>
<gene>
    <name evidence="2" type="ORF">UW22_C0061G0005</name>
</gene>
<dbReference type="PANTHER" id="PTHR30399">
    <property type="entry name" value="UNCHARACTERIZED PROTEIN YGJP"/>
    <property type="match status" value="1"/>
</dbReference>
<accession>A0A0G1GJ78</accession>
<dbReference type="Gene3D" id="3.30.2010.10">
    <property type="entry name" value="Metalloproteases ('zincins'), catalytic domain"/>
    <property type="match status" value="1"/>
</dbReference>
<dbReference type="InterPro" id="IPR053136">
    <property type="entry name" value="UTP_pyrophosphatase-like"/>
</dbReference>
<evidence type="ECO:0000259" key="1">
    <source>
        <dbReference type="Pfam" id="PF01863"/>
    </source>
</evidence>
<dbReference type="GO" id="GO:0016787">
    <property type="term" value="F:hydrolase activity"/>
    <property type="evidence" value="ECO:0007669"/>
    <property type="project" value="UniProtKB-KW"/>
</dbReference>
<dbReference type="AlphaFoldDB" id="A0A0G1GJ78"/>
<dbReference type="PANTHER" id="PTHR30399:SF1">
    <property type="entry name" value="UTP PYROPHOSPHATASE"/>
    <property type="match status" value="1"/>
</dbReference>
<keyword evidence="2" id="KW-0378">Hydrolase</keyword>
<name>A0A0G1GJ78_9BACT</name>